<dbReference type="OrthoDB" id="9804759at2"/>
<organism evidence="3 4">
    <name type="scientific">Candidatus Finniella inopinata</name>
    <dbReference type="NCBI Taxonomy" id="1696036"/>
    <lineage>
        <taxon>Bacteria</taxon>
        <taxon>Pseudomonadati</taxon>
        <taxon>Pseudomonadota</taxon>
        <taxon>Alphaproteobacteria</taxon>
        <taxon>Holosporales</taxon>
        <taxon>Candidatus Paracaedibacteraceae</taxon>
        <taxon>Candidatus Finniella</taxon>
    </lineage>
</organism>
<dbReference type="AlphaFoldDB" id="A0A4Q7DHT0"/>
<sequence length="146" mass="16835">MTSFSTNKFLPYTPNQLFELVADVKSYPQFILGILETSVDPITPNLFKAHVRFGNRLFQNQYDCQVELNPFQSIVIKGLDGPFTHMNSQWIFSPDPQKTGTKVAFSVDFAFKNKLLQHLGGPIFHQLTQRMMQAFEERAKTIFSHF</sequence>
<comment type="caution">
    <text evidence="3">The sequence shown here is derived from an EMBL/GenBank/DDBJ whole genome shotgun (WGS) entry which is preliminary data.</text>
</comment>
<accession>A0A4Q7DHT0</accession>
<reference evidence="3 4" key="1">
    <citation type="submission" date="2018-10" db="EMBL/GenBank/DDBJ databases">
        <title>An updated phylogeny of the Alphaproteobacteria reveals that the parasitic Rickettsiales and Holosporales have independent origins.</title>
        <authorList>
            <person name="Munoz-Gomez S.A."/>
            <person name="Hess S."/>
            <person name="Burger G."/>
            <person name="Lang B.F."/>
            <person name="Susko E."/>
            <person name="Slamovits C.H."/>
            <person name="Roger A.J."/>
        </authorList>
    </citation>
    <scope>NUCLEOTIDE SEQUENCE [LARGE SCALE GENOMIC DNA]</scope>
    <source>
        <strain evidence="3">HOLO01</strain>
    </source>
</reference>
<dbReference type="EMBL" id="SCFB01000006">
    <property type="protein sequence ID" value="RZI45858.1"/>
    <property type="molecule type" value="Genomic_DNA"/>
</dbReference>
<evidence type="ECO:0000256" key="1">
    <source>
        <dbReference type="ARBA" id="ARBA00008918"/>
    </source>
</evidence>
<evidence type="ECO:0000313" key="3">
    <source>
        <dbReference type="EMBL" id="RZI45858.1"/>
    </source>
</evidence>
<dbReference type="Proteomes" id="UP000293550">
    <property type="component" value="Unassembled WGS sequence"/>
</dbReference>
<evidence type="ECO:0000259" key="2">
    <source>
        <dbReference type="Pfam" id="PF03364"/>
    </source>
</evidence>
<dbReference type="Gene3D" id="3.30.530.20">
    <property type="match status" value="1"/>
</dbReference>
<protein>
    <submittedName>
        <fullName evidence="3">Type II toxin-antitoxin system RatA family toxin</fullName>
    </submittedName>
</protein>
<dbReference type="PANTHER" id="PTHR12901:SF10">
    <property type="entry name" value="COENZYME Q-BINDING PROTEIN COQ10, MITOCHONDRIAL"/>
    <property type="match status" value="1"/>
</dbReference>
<name>A0A4Q7DHT0_9PROT</name>
<dbReference type="Pfam" id="PF03364">
    <property type="entry name" value="Polyketide_cyc"/>
    <property type="match status" value="1"/>
</dbReference>
<dbReference type="SUPFAM" id="SSF55961">
    <property type="entry name" value="Bet v1-like"/>
    <property type="match status" value="1"/>
</dbReference>
<dbReference type="RefSeq" id="WP_130154110.1">
    <property type="nucleotide sequence ID" value="NZ_SCFB01000006.1"/>
</dbReference>
<dbReference type="PANTHER" id="PTHR12901">
    <property type="entry name" value="SPERM PROTEIN HOMOLOG"/>
    <property type="match status" value="1"/>
</dbReference>
<evidence type="ECO:0000313" key="4">
    <source>
        <dbReference type="Proteomes" id="UP000293550"/>
    </source>
</evidence>
<dbReference type="InterPro" id="IPR044996">
    <property type="entry name" value="COQ10-like"/>
</dbReference>
<proteinExistence type="inferred from homology"/>
<dbReference type="GO" id="GO:0048039">
    <property type="term" value="F:ubiquinone binding"/>
    <property type="evidence" value="ECO:0007669"/>
    <property type="project" value="InterPro"/>
</dbReference>
<gene>
    <name evidence="3" type="ORF">EQU50_05340</name>
</gene>
<dbReference type="CDD" id="cd07813">
    <property type="entry name" value="COQ10p_like"/>
    <property type="match status" value="1"/>
</dbReference>
<dbReference type="GO" id="GO:0045333">
    <property type="term" value="P:cellular respiration"/>
    <property type="evidence" value="ECO:0007669"/>
    <property type="project" value="InterPro"/>
</dbReference>
<comment type="similarity">
    <text evidence="1">Belongs to the ribosome association toxin RatA family.</text>
</comment>
<keyword evidence="4" id="KW-1185">Reference proteome</keyword>
<feature type="domain" description="Coenzyme Q-binding protein COQ10 START" evidence="2">
    <location>
        <begin position="10"/>
        <end position="136"/>
    </location>
</feature>
<dbReference type="InterPro" id="IPR023393">
    <property type="entry name" value="START-like_dom_sf"/>
</dbReference>
<dbReference type="InterPro" id="IPR005031">
    <property type="entry name" value="COQ10_START"/>
</dbReference>